<evidence type="ECO:0000313" key="4">
    <source>
        <dbReference type="EMBL" id="MEQ2206835.1"/>
    </source>
</evidence>
<feature type="compositionally biased region" description="Basic and acidic residues" evidence="3">
    <location>
        <begin position="79"/>
        <end position="97"/>
    </location>
</feature>
<evidence type="ECO:0000256" key="3">
    <source>
        <dbReference type="SAM" id="MobiDB-lite"/>
    </source>
</evidence>
<comment type="similarity">
    <text evidence="1">Belongs to the metallo-dependent hydrolases superfamily. Adenosine and AMP deaminases family.</text>
</comment>
<dbReference type="Gene3D" id="3.20.20.140">
    <property type="entry name" value="Metal-dependent hydrolases"/>
    <property type="match status" value="2"/>
</dbReference>
<sequence length="125" mass="14633">EVAAELEESKYQHAEPRLSIYGRSASEWESLAADIFKSKKLVPHFAKILENVFLPLFEATINPQKHKETHVTGFDSVDDESKHSDHMFSYKSPKPEEWTTDDNPPYTYYLFYMYANIMVLNNLRK</sequence>
<evidence type="ECO:0000256" key="1">
    <source>
        <dbReference type="ARBA" id="ARBA00006676"/>
    </source>
</evidence>
<dbReference type="InterPro" id="IPR032466">
    <property type="entry name" value="Metal_Hydrolase"/>
</dbReference>
<dbReference type="Pfam" id="PF19326">
    <property type="entry name" value="AMP_deaminase"/>
    <property type="match status" value="2"/>
</dbReference>
<evidence type="ECO:0000313" key="5">
    <source>
        <dbReference type="Proteomes" id="UP001434883"/>
    </source>
</evidence>
<dbReference type="PANTHER" id="PTHR11359">
    <property type="entry name" value="AMP DEAMINASE"/>
    <property type="match status" value="1"/>
</dbReference>
<dbReference type="PANTHER" id="PTHR11359:SF2">
    <property type="entry name" value="AMP DEAMINASE 3"/>
    <property type="match status" value="1"/>
</dbReference>
<evidence type="ECO:0000256" key="2">
    <source>
        <dbReference type="ARBA" id="ARBA00023080"/>
    </source>
</evidence>
<feature type="non-terminal residue" evidence="4">
    <location>
        <position position="1"/>
    </location>
</feature>
<gene>
    <name evidence="4" type="primary">AMPD3_1</name>
    <name evidence="4" type="ORF">XENOCAPTIV_003506</name>
</gene>
<reference evidence="4 5" key="1">
    <citation type="submission" date="2021-06" db="EMBL/GenBank/DDBJ databases">
        <authorList>
            <person name="Palmer J.M."/>
        </authorList>
    </citation>
    <scope>NUCLEOTIDE SEQUENCE [LARGE SCALE GENOMIC DNA]</scope>
    <source>
        <strain evidence="4 5">XC_2019</strain>
        <tissue evidence="4">Muscle</tissue>
    </source>
</reference>
<comment type="caution">
    <text evidence="4">The sequence shown here is derived from an EMBL/GenBank/DDBJ whole genome shotgun (WGS) entry which is preliminary data.</text>
</comment>
<accession>A0ABV0RFB4</accession>
<name>A0ABV0RFB4_9TELE</name>
<organism evidence="4 5">
    <name type="scientific">Xenoophorus captivus</name>
    <dbReference type="NCBI Taxonomy" id="1517983"/>
    <lineage>
        <taxon>Eukaryota</taxon>
        <taxon>Metazoa</taxon>
        <taxon>Chordata</taxon>
        <taxon>Craniata</taxon>
        <taxon>Vertebrata</taxon>
        <taxon>Euteleostomi</taxon>
        <taxon>Actinopterygii</taxon>
        <taxon>Neopterygii</taxon>
        <taxon>Teleostei</taxon>
        <taxon>Neoteleostei</taxon>
        <taxon>Acanthomorphata</taxon>
        <taxon>Ovalentaria</taxon>
        <taxon>Atherinomorphae</taxon>
        <taxon>Cyprinodontiformes</taxon>
        <taxon>Goodeidae</taxon>
        <taxon>Xenoophorus</taxon>
    </lineage>
</organism>
<protein>
    <submittedName>
        <fullName evidence="4">AMP deaminase 3</fullName>
    </submittedName>
</protein>
<proteinExistence type="inferred from homology"/>
<dbReference type="Proteomes" id="UP001434883">
    <property type="component" value="Unassembled WGS sequence"/>
</dbReference>
<keyword evidence="5" id="KW-1185">Reference proteome</keyword>
<keyword evidence="2" id="KW-0546">Nucleotide metabolism</keyword>
<dbReference type="InterPro" id="IPR006329">
    <property type="entry name" value="AMPD"/>
</dbReference>
<feature type="region of interest" description="Disordered" evidence="3">
    <location>
        <begin position="75"/>
        <end position="97"/>
    </location>
</feature>
<dbReference type="EMBL" id="JAHRIN010043371">
    <property type="protein sequence ID" value="MEQ2206835.1"/>
    <property type="molecule type" value="Genomic_DNA"/>
</dbReference>
<dbReference type="SUPFAM" id="SSF51556">
    <property type="entry name" value="Metallo-dependent hydrolases"/>
    <property type="match status" value="1"/>
</dbReference>